<dbReference type="Proteomes" id="UP000238954">
    <property type="component" value="Chromosome"/>
</dbReference>
<comment type="similarity">
    <text evidence="1">Belongs to the short-chain dehydrogenases/reductases (SDR) family.</text>
</comment>
<evidence type="ECO:0000256" key="5">
    <source>
        <dbReference type="ARBA" id="ARBA00023221"/>
    </source>
</evidence>
<sequence>MTGLRLAEKVAVITGGASGIGLATARRFLDEGAKVLIGDYNEASIDTALQALAAGDDVAALRVDVAQESDVARLMQTAVDRWGRLDIAFNNAGITGALGPIMEIEADHWDASFAVMARGVFLGTKHAARIMAPQGGGAIVNTASIAGLAGGVIPTVYSATKAAVVSLTRNAANELAQYRIRVNAVCPGIIFTPLMHSGREDEALATARQVQPWPDAGTPEHVASAVLYLASDEAAFVTGEAHVVDGGYLANGLLRVHPLPGGKANPDYAGMHYGLTGQPREIRRLPRSTEAAQ</sequence>
<dbReference type="GO" id="GO:0008202">
    <property type="term" value="P:steroid metabolic process"/>
    <property type="evidence" value="ECO:0007669"/>
    <property type="project" value="UniProtKB-KW"/>
</dbReference>
<dbReference type="InterPro" id="IPR002347">
    <property type="entry name" value="SDR_fam"/>
</dbReference>
<dbReference type="FunFam" id="3.40.50.720:FF:000084">
    <property type="entry name" value="Short-chain dehydrogenase reductase"/>
    <property type="match status" value="1"/>
</dbReference>
<evidence type="ECO:0000313" key="7">
    <source>
        <dbReference type="Proteomes" id="UP000238954"/>
    </source>
</evidence>
<dbReference type="PANTHER" id="PTHR43180:SF28">
    <property type="entry name" value="NAD(P)-BINDING ROSSMANN-FOLD SUPERFAMILY PROTEIN"/>
    <property type="match status" value="1"/>
</dbReference>
<dbReference type="PRINTS" id="PR00081">
    <property type="entry name" value="GDHRDH"/>
</dbReference>
<dbReference type="AlphaFoldDB" id="A0A2S8B1R1"/>
<dbReference type="Gene3D" id="3.40.50.720">
    <property type="entry name" value="NAD(P)-binding Rossmann-like Domain"/>
    <property type="match status" value="1"/>
</dbReference>
<dbReference type="OrthoDB" id="5457012at2"/>
<proteinExistence type="inferred from homology"/>
<dbReference type="SUPFAM" id="SSF51735">
    <property type="entry name" value="NAD(P)-binding Rossmann-fold domains"/>
    <property type="match status" value="1"/>
</dbReference>
<dbReference type="RefSeq" id="WP_105999674.1">
    <property type="nucleotide sequence ID" value="NZ_CM009578.1"/>
</dbReference>
<evidence type="ECO:0000256" key="3">
    <source>
        <dbReference type="ARBA" id="ARBA00023027"/>
    </source>
</evidence>
<gene>
    <name evidence="6" type="ORF">CVO77_14650</name>
</gene>
<name>A0A2S8B1R1_9SPHN</name>
<dbReference type="InterPro" id="IPR036291">
    <property type="entry name" value="NAD(P)-bd_dom_sf"/>
</dbReference>
<evidence type="ECO:0000256" key="4">
    <source>
        <dbReference type="ARBA" id="ARBA00023098"/>
    </source>
</evidence>
<reference evidence="7" key="1">
    <citation type="submission" date="2017-11" db="EMBL/GenBank/DDBJ databases">
        <title>The complete genome sequence of Sphingopyxis pomeranensis sp. nov. strain WS5A3p.</title>
        <authorList>
            <person name="Kaminski M.A."/>
        </authorList>
    </citation>
    <scope>NUCLEOTIDE SEQUENCE [LARGE SCALE GENOMIC DNA]</scope>
    <source>
        <strain evidence="7">WS5A3p</strain>
    </source>
</reference>
<dbReference type="NCBIfam" id="NF005559">
    <property type="entry name" value="PRK07231.1"/>
    <property type="match status" value="1"/>
</dbReference>
<comment type="caution">
    <text evidence="6">The sequence shown here is derived from an EMBL/GenBank/DDBJ whole genome shotgun (WGS) entry which is preliminary data.</text>
</comment>
<keyword evidence="2" id="KW-0560">Oxidoreductase</keyword>
<dbReference type="EMBL" id="PHFW01000003">
    <property type="protein sequence ID" value="PQM26297.1"/>
    <property type="molecule type" value="Genomic_DNA"/>
</dbReference>
<keyword evidence="3" id="KW-0520">NAD</keyword>
<organism evidence="6 7">
    <name type="scientific">Sphingopyxis lindanitolerans</name>
    <dbReference type="NCBI Taxonomy" id="2054227"/>
    <lineage>
        <taxon>Bacteria</taxon>
        <taxon>Pseudomonadati</taxon>
        <taxon>Pseudomonadota</taxon>
        <taxon>Alphaproteobacteria</taxon>
        <taxon>Sphingomonadales</taxon>
        <taxon>Sphingomonadaceae</taxon>
        <taxon>Sphingopyxis</taxon>
    </lineage>
</organism>
<evidence type="ECO:0000313" key="6">
    <source>
        <dbReference type="EMBL" id="PQM26297.1"/>
    </source>
</evidence>
<dbReference type="PANTHER" id="PTHR43180">
    <property type="entry name" value="3-OXOACYL-(ACYL-CARRIER-PROTEIN) REDUCTASE (AFU_ORTHOLOGUE AFUA_6G11210)"/>
    <property type="match status" value="1"/>
</dbReference>
<evidence type="ECO:0000256" key="2">
    <source>
        <dbReference type="ARBA" id="ARBA00023002"/>
    </source>
</evidence>
<evidence type="ECO:0000256" key="1">
    <source>
        <dbReference type="ARBA" id="ARBA00006484"/>
    </source>
</evidence>
<dbReference type="Pfam" id="PF13561">
    <property type="entry name" value="adh_short_C2"/>
    <property type="match status" value="1"/>
</dbReference>
<keyword evidence="7" id="KW-1185">Reference proteome</keyword>
<keyword evidence="4" id="KW-0443">Lipid metabolism</keyword>
<keyword evidence="5" id="KW-0753">Steroid metabolism</keyword>
<accession>A0A2S8B1R1</accession>
<dbReference type="PRINTS" id="PR00080">
    <property type="entry name" value="SDRFAMILY"/>
</dbReference>
<protein>
    <submittedName>
        <fullName evidence="6">Short-chain dehydrogenase</fullName>
    </submittedName>
</protein>
<dbReference type="GO" id="GO:0016491">
    <property type="term" value="F:oxidoreductase activity"/>
    <property type="evidence" value="ECO:0007669"/>
    <property type="project" value="UniProtKB-KW"/>
</dbReference>